<sequence>MTNVLSVYERITIQLSRNKKAGIRPATQRDLAEYLEKSPTYVGEILRGGKLGPRGRKYLNMIIDYVGIEN</sequence>
<reference evidence="1 2" key="1">
    <citation type="submission" date="2019-07" db="EMBL/GenBank/DDBJ databases">
        <title>Whole genome shotgun sequence of Lactobacillus zymae NBRC 107157.</title>
        <authorList>
            <person name="Hosoyama A."/>
            <person name="Uohara A."/>
            <person name="Ohji S."/>
            <person name="Ichikawa N."/>
        </authorList>
    </citation>
    <scope>NUCLEOTIDE SEQUENCE [LARGE SCALE GENOMIC DNA]</scope>
    <source>
        <strain evidence="1 2">NBRC 107157</strain>
    </source>
</reference>
<dbReference type="Proteomes" id="UP000321794">
    <property type="component" value="Unassembled WGS sequence"/>
</dbReference>
<organism evidence="1 2">
    <name type="scientific">Levilactobacillus zymae</name>
    <dbReference type="NCBI Taxonomy" id="267363"/>
    <lineage>
        <taxon>Bacteria</taxon>
        <taxon>Bacillati</taxon>
        <taxon>Bacillota</taxon>
        <taxon>Bacilli</taxon>
        <taxon>Lactobacillales</taxon>
        <taxon>Lactobacillaceae</taxon>
        <taxon>Levilactobacillus</taxon>
    </lineage>
</organism>
<proteinExistence type="predicted"/>
<name>A0ABQ0WZZ7_9LACO</name>
<dbReference type="EMBL" id="BJZK01000042">
    <property type="protein sequence ID" value="GEO73213.1"/>
    <property type="molecule type" value="Genomic_DNA"/>
</dbReference>
<accession>A0ABQ0WZZ7</accession>
<comment type="caution">
    <text evidence="1">The sequence shown here is derived from an EMBL/GenBank/DDBJ whole genome shotgun (WGS) entry which is preliminary data.</text>
</comment>
<keyword evidence="2" id="KW-1185">Reference proteome</keyword>
<gene>
    <name evidence="1" type="ORF">LZY01_23810</name>
</gene>
<evidence type="ECO:0000313" key="1">
    <source>
        <dbReference type="EMBL" id="GEO73213.1"/>
    </source>
</evidence>
<evidence type="ECO:0000313" key="2">
    <source>
        <dbReference type="Proteomes" id="UP000321794"/>
    </source>
</evidence>
<protein>
    <recommendedName>
        <fullName evidence="3">XRE family transcriptional regulator</fullName>
    </recommendedName>
</protein>
<evidence type="ECO:0008006" key="3">
    <source>
        <dbReference type="Google" id="ProtNLM"/>
    </source>
</evidence>